<dbReference type="InterPro" id="IPR050659">
    <property type="entry name" value="Peptidase_M24B"/>
</dbReference>
<dbReference type="AlphaFoldDB" id="A0A1H3XH39"/>
<dbReference type="STRING" id="571932.SAMN05421743_102133"/>
<keyword evidence="3" id="KW-0378">Hydrolase</keyword>
<dbReference type="Pfam" id="PF01321">
    <property type="entry name" value="Creatinase_N"/>
    <property type="match status" value="1"/>
</dbReference>
<feature type="domain" description="Peptidase M24" evidence="1">
    <location>
        <begin position="132"/>
        <end position="327"/>
    </location>
</feature>
<dbReference type="PANTHER" id="PTHR46112">
    <property type="entry name" value="AMINOPEPTIDASE"/>
    <property type="match status" value="1"/>
</dbReference>
<dbReference type="InterPro" id="IPR036005">
    <property type="entry name" value="Creatinase/aminopeptidase-like"/>
</dbReference>
<sequence>MNIDKLREFLKKQKVDGILLRRRNNFSWVTEGRYNHIVRATEIGVADLIITQDKAYLVTAKMEESRLTEEEVTLFPFDCEVVSDDWFVDITPKIEALTEGLEMVTDTPFKDWEVVDDELIEIRSVLNEQEIEKYRALCQQAAEAVEETCREIFQGQTEHEIEALLASKVLPLGIKPHVILVATDERIRRYRHPIPTNKKLEKHAMIVICAEKHGLIANVTRMVHFGQLSEELLVNEEKVQRIDAVMNLHTLPGTRVGKIIDKGIEQYEKEGYPEDWKLLHQGGLTGFNPREYLAAPTSEAIIKTGQVFAWNPALTGVKSEDTILVTENGPEFLTDTDKWEYGFTEIDGEHLKRPKILIR</sequence>
<keyword evidence="3" id="KW-0031">Aminopeptidase</keyword>
<name>A0A1H3XH39_9BACI</name>
<evidence type="ECO:0000259" key="2">
    <source>
        <dbReference type="Pfam" id="PF01321"/>
    </source>
</evidence>
<dbReference type="RefSeq" id="WP_093042235.1">
    <property type="nucleotide sequence ID" value="NZ_FNQR01000002.1"/>
</dbReference>
<dbReference type="EMBL" id="FNQR01000002">
    <property type="protein sequence ID" value="SDZ97984.1"/>
    <property type="molecule type" value="Genomic_DNA"/>
</dbReference>
<dbReference type="Pfam" id="PF00557">
    <property type="entry name" value="Peptidase_M24"/>
    <property type="match status" value="1"/>
</dbReference>
<dbReference type="SUPFAM" id="SSF55920">
    <property type="entry name" value="Creatinase/aminopeptidase"/>
    <property type="match status" value="1"/>
</dbReference>
<dbReference type="SUPFAM" id="SSF53092">
    <property type="entry name" value="Creatinase/prolidase N-terminal domain"/>
    <property type="match status" value="1"/>
</dbReference>
<evidence type="ECO:0000259" key="1">
    <source>
        <dbReference type="Pfam" id="PF00557"/>
    </source>
</evidence>
<organism evidence="3 4">
    <name type="scientific">Thalassobacillus cyri</name>
    <dbReference type="NCBI Taxonomy" id="571932"/>
    <lineage>
        <taxon>Bacteria</taxon>
        <taxon>Bacillati</taxon>
        <taxon>Bacillota</taxon>
        <taxon>Bacilli</taxon>
        <taxon>Bacillales</taxon>
        <taxon>Bacillaceae</taxon>
        <taxon>Thalassobacillus</taxon>
    </lineage>
</organism>
<accession>A0A1H3XH39</accession>
<reference evidence="3 4" key="1">
    <citation type="submission" date="2016-10" db="EMBL/GenBank/DDBJ databases">
        <authorList>
            <person name="de Groot N.N."/>
        </authorList>
    </citation>
    <scope>NUCLEOTIDE SEQUENCE [LARGE SCALE GENOMIC DNA]</scope>
    <source>
        <strain evidence="3 4">CCM7597</strain>
    </source>
</reference>
<dbReference type="Gene3D" id="3.90.230.10">
    <property type="entry name" value="Creatinase/methionine aminopeptidase superfamily"/>
    <property type="match status" value="1"/>
</dbReference>
<keyword evidence="3" id="KW-0645">Protease</keyword>
<dbReference type="InterPro" id="IPR000587">
    <property type="entry name" value="Creatinase_N"/>
</dbReference>
<dbReference type="CDD" id="cd01066">
    <property type="entry name" value="APP_MetAP"/>
    <property type="match status" value="1"/>
</dbReference>
<keyword evidence="4" id="KW-1185">Reference proteome</keyword>
<evidence type="ECO:0000313" key="4">
    <source>
        <dbReference type="Proteomes" id="UP000198584"/>
    </source>
</evidence>
<feature type="domain" description="Creatinase N-terminal" evidence="2">
    <location>
        <begin position="3"/>
        <end position="78"/>
    </location>
</feature>
<proteinExistence type="predicted"/>
<dbReference type="InterPro" id="IPR029149">
    <property type="entry name" value="Creatin/AminoP/Spt16_N"/>
</dbReference>
<gene>
    <name evidence="3" type="ORF">SAMN05421743_102133</name>
</gene>
<protein>
    <submittedName>
        <fullName evidence="3">Xaa-Pro aminopeptidase</fullName>
    </submittedName>
</protein>
<evidence type="ECO:0000313" key="3">
    <source>
        <dbReference type="EMBL" id="SDZ97984.1"/>
    </source>
</evidence>
<dbReference type="Proteomes" id="UP000198584">
    <property type="component" value="Unassembled WGS sequence"/>
</dbReference>
<dbReference type="OrthoDB" id="4850044at2"/>
<dbReference type="PANTHER" id="PTHR46112:SF3">
    <property type="entry name" value="AMINOPEPTIDASE YPDF"/>
    <property type="match status" value="1"/>
</dbReference>
<dbReference type="GO" id="GO:0004177">
    <property type="term" value="F:aminopeptidase activity"/>
    <property type="evidence" value="ECO:0007669"/>
    <property type="project" value="UniProtKB-KW"/>
</dbReference>
<dbReference type="InterPro" id="IPR000994">
    <property type="entry name" value="Pept_M24"/>
</dbReference>